<dbReference type="PANTHER" id="PTHR41523">
    <property type="entry name" value="TWO-COMPONENT SYSTEM SENSOR PROTEIN"/>
    <property type="match status" value="1"/>
</dbReference>
<dbReference type="PANTHER" id="PTHR41523:SF8">
    <property type="entry name" value="ETHYLENE RESPONSE SENSOR PROTEIN"/>
    <property type="match status" value="1"/>
</dbReference>
<evidence type="ECO:0000256" key="4">
    <source>
        <dbReference type="ARBA" id="ARBA00022679"/>
    </source>
</evidence>
<dbReference type="Pfam" id="PF07568">
    <property type="entry name" value="HisKA_2"/>
    <property type="match status" value="1"/>
</dbReference>
<dbReference type="EC" id="2.7.13.3" evidence="2"/>
<dbReference type="EMBL" id="JAUDUY010000002">
    <property type="protein sequence ID" value="MDM9630761.1"/>
    <property type="molecule type" value="Genomic_DNA"/>
</dbReference>
<reference evidence="10" key="1">
    <citation type="submission" date="2023-06" db="EMBL/GenBank/DDBJ databases">
        <title>Robiginitalea aurantiacus sp. nov. and Algoriphagus sediminis sp. nov., isolated from coastal sediment.</title>
        <authorList>
            <person name="Zhou Z.Y."/>
            <person name="An J."/>
            <person name="Jia Y.W."/>
            <person name="Du Z.J."/>
        </authorList>
    </citation>
    <scope>NUCLEOTIDE SEQUENCE</scope>
    <source>
        <strain evidence="10">M39</strain>
    </source>
</reference>
<feature type="transmembrane region" description="Helical" evidence="8">
    <location>
        <begin position="21"/>
        <end position="40"/>
    </location>
</feature>
<dbReference type="GO" id="GO:0004673">
    <property type="term" value="F:protein histidine kinase activity"/>
    <property type="evidence" value="ECO:0007669"/>
    <property type="project" value="UniProtKB-EC"/>
</dbReference>
<keyword evidence="8" id="KW-1133">Transmembrane helix</keyword>
<feature type="transmembrane region" description="Helical" evidence="8">
    <location>
        <begin position="46"/>
        <end position="64"/>
    </location>
</feature>
<keyword evidence="11" id="KW-1185">Reference proteome</keyword>
<organism evidence="10 11">
    <name type="scientific">Robiginitalea aurantiaca</name>
    <dbReference type="NCBI Taxonomy" id="3056915"/>
    <lineage>
        <taxon>Bacteria</taxon>
        <taxon>Pseudomonadati</taxon>
        <taxon>Bacteroidota</taxon>
        <taxon>Flavobacteriia</taxon>
        <taxon>Flavobacteriales</taxon>
        <taxon>Flavobacteriaceae</taxon>
        <taxon>Robiginitalea</taxon>
    </lineage>
</organism>
<dbReference type="Pfam" id="PF02518">
    <property type="entry name" value="HATPase_c"/>
    <property type="match status" value="1"/>
</dbReference>
<evidence type="ECO:0000256" key="3">
    <source>
        <dbReference type="ARBA" id="ARBA00022553"/>
    </source>
</evidence>
<accession>A0ABT7WCY6</accession>
<evidence type="ECO:0000313" key="10">
    <source>
        <dbReference type="EMBL" id="MDM9630761.1"/>
    </source>
</evidence>
<feature type="domain" description="Histidine kinase" evidence="9">
    <location>
        <begin position="202"/>
        <end position="397"/>
    </location>
</feature>
<keyword evidence="8" id="KW-0472">Membrane</keyword>
<evidence type="ECO:0000256" key="2">
    <source>
        <dbReference type="ARBA" id="ARBA00012438"/>
    </source>
</evidence>
<proteinExistence type="predicted"/>
<dbReference type="InterPro" id="IPR036890">
    <property type="entry name" value="HATPase_C_sf"/>
</dbReference>
<evidence type="ECO:0000256" key="1">
    <source>
        <dbReference type="ARBA" id="ARBA00000085"/>
    </source>
</evidence>
<evidence type="ECO:0000256" key="5">
    <source>
        <dbReference type="ARBA" id="ARBA00022741"/>
    </source>
</evidence>
<gene>
    <name evidence="10" type="ORF">QU605_04730</name>
</gene>
<evidence type="ECO:0000256" key="6">
    <source>
        <dbReference type="ARBA" id="ARBA00022777"/>
    </source>
</evidence>
<dbReference type="SUPFAM" id="SSF55874">
    <property type="entry name" value="ATPase domain of HSP90 chaperone/DNA topoisomerase II/histidine kinase"/>
    <property type="match status" value="1"/>
</dbReference>
<dbReference type="Proteomes" id="UP001174839">
    <property type="component" value="Unassembled WGS sequence"/>
</dbReference>
<dbReference type="PROSITE" id="PS50109">
    <property type="entry name" value="HIS_KIN"/>
    <property type="match status" value="1"/>
</dbReference>
<dbReference type="InterPro" id="IPR005467">
    <property type="entry name" value="His_kinase_dom"/>
</dbReference>
<evidence type="ECO:0000256" key="7">
    <source>
        <dbReference type="ARBA" id="ARBA00022840"/>
    </source>
</evidence>
<sequence length="405" mass="45237">MEKKRKDLERSKEVSILLRNTSIFAGASCVLLALISWFSLGVLHPAPLLLVGLGISFGINAALLHYLQNGLNAYLLASVITFIQLIWLSVFTGGVASPFISFFALLVFSGYLVKTRYGNLYLGGTILGVALIYVQQQQGLMGVVNSVPQDVIPLFSALVFLVFLLLLGGVLGRSLVKGIRDLYQSKEMLLQRAEEKDMLLKEVHHRVKNNLQTVSSLLRMQGRSIEDPQTLKQIRSSQNRVVCMAMVHEMLYMREDLSCIEYSTYVQQLADYLVKSVRGSETDIRLKIDIPEIELGIDTALPLGLLINEAVTNALKYGFEGRESGEISISLEKEDEQGFVLRIGDDGIGYPDNMDYKASKSLGLKLIHNLSRQLKGSVIRDLSKRGTYYIIRFKEVQQDPFHSLA</sequence>
<dbReference type="SMART" id="SM00387">
    <property type="entry name" value="HATPase_c"/>
    <property type="match status" value="1"/>
</dbReference>
<comment type="caution">
    <text evidence="10">The sequence shown here is derived from an EMBL/GenBank/DDBJ whole genome shotgun (WGS) entry which is preliminary data.</text>
</comment>
<keyword evidence="5" id="KW-0547">Nucleotide-binding</keyword>
<dbReference type="InterPro" id="IPR003594">
    <property type="entry name" value="HATPase_dom"/>
</dbReference>
<keyword evidence="7" id="KW-0067">ATP-binding</keyword>
<feature type="transmembrane region" description="Helical" evidence="8">
    <location>
        <begin position="151"/>
        <end position="176"/>
    </location>
</feature>
<protein>
    <recommendedName>
        <fullName evidence="2">histidine kinase</fullName>
        <ecNumber evidence="2">2.7.13.3</ecNumber>
    </recommendedName>
</protein>
<comment type="catalytic activity">
    <reaction evidence="1">
        <text>ATP + protein L-histidine = ADP + protein N-phospho-L-histidine.</text>
        <dbReference type="EC" id="2.7.13.3"/>
    </reaction>
</comment>
<keyword evidence="3" id="KW-0597">Phosphoprotein</keyword>
<feature type="transmembrane region" description="Helical" evidence="8">
    <location>
        <begin position="120"/>
        <end position="136"/>
    </location>
</feature>
<evidence type="ECO:0000313" key="11">
    <source>
        <dbReference type="Proteomes" id="UP001174839"/>
    </source>
</evidence>
<dbReference type="InterPro" id="IPR011495">
    <property type="entry name" value="Sig_transdc_His_kin_sub2_dim/P"/>
</dbReference>
<name>A0ABT7WCY6_9FLAO</name>
<keyword evidence="4 10" id="KW-0808">Transferase</keyword>
<feature type="transmembrane region" description="Helical" evidence="8">
    <location>
        <begin position="71"/>
        <end position="90"/>
    </location>
</feature>
<keyword evidence="6 10" id="KW-0418">Kinase</keyword>
<dbReference type="Gene3D" id="3.30.565.10">
    <property type="entry name" value="Histidine kinase-like ATPase, C-terminal domain"/>
    <property type="match status" value="1"/>
</dbReference>
<feature type="transmembrane region" description="Helical" evidence="8">
    <location>
        <begin position="96"/>
        <end position="113"/>
    </location>
</feature>
<evidence type="ECO:0000256" key="8">
    <source>
        <dbReference type="SAM" id="Phobius"/>
    </source>
</evidence>
<dbReference type="Gene3D" id="3.30.450.20">
    <property type="entry name" value="PAS domain"/>
    <property type="match status" value="1"/>
</dbReference>
<dbReference type="RefSeq" id="WP_289724128.1">
    <property type="nucleotide sequence ID" value="NZ_JAUDUY010000002.1"/>
</dbReference>
<evidence type="ECO:0000259" key="9">
    <source>
        <dbReference type="PROSITE" id="PS50109"/>
    </source>
</evidence>
<keyword evidence="8" id="KW-0812">Transmembrane</keyword>